<dbReference type="EMBL" id="CAJVQB010041604">
    <property type="protein sequence ID" value="CAG8829685.1"/>
    <property type="molecule type" value="Genomic_DNA"/>
</dbReference>
<protein>
    <submittedName>
        <fullName evidence="1">23884_t:CDS:1</fullName>
    </submittedName>
</protein>
<name>A0ABN7WEL6_GIGMA</name>
<feature type="non-terminal residue" evidence="1">
    <location>
        <position position="1"/>
    </location>
</feature>
<keyword evidence="2" id="KW-1185">Reference proteome</keyword>
<dbReference type="Proteomes" id="UP000789901">
    <property type="component" value="Unassembled WGS sequence"/>
</dbReference>
<comment type="caution">
    <text evidence="1">The sequence shown here is derived from an EMBL/GenBank/DDBJ whole genome shotgun (WGS) entry which is preliminary data.</text>
</comment>
<dbReference type="PANTHER" id="PTHR35871:SF1">
    <property type="entry name" value="CXC1-LIKE CYSTEINE CLUSTER ASSOCIATED WITH KDZ TRANSPOSASES DOMAIN-CONTAINING PROTEIN"/>
    <property type="match status" value="1"/>
</dbReference>
<reference evidence="1 2" key="1">
    <citation type="submission" date="2021-06" db="EMBL/GenBank/DDBJ databases">
        <authorList>
            <person name="Kallberg Y."/>
            <person name="Tangrot J."/>
            <person name="Rosling A."/>
        </authorList>
    </citation>
    <scope>NUCLEOTIDE SEQUENCE [LARGE SCALE GENOMIC DNA]</scope>
    <source>
        <strain evidence="1 2">120-4 pot B 10/14</strain>
    </source>
</reference>
<evidence type="ECO:0000313" key="1">
    <source>
        <dbReference type="EMBL" id="CAG8829685.1"/>
    </source>
</evidence>
<accession>A0ABN7WEL6</accession>
<dbReference type="PANTHER" id="PTHR35871">
    <property type="entry name" value="EXPRESSED PROTEIN"/>
    <property type="match status" value="1"/>
</dbReference>
<sequence>IAFSKLPLEVCIITYLDKDGNRWWNLDDYVDQVINHTILIFEAQFSGAKALFVFDNATDHCAYAKDTLLAKNMNLLSGGK</sequence>
<gene>
    <name evidence="1" type="ORF">GMARGA_LOCUS30054</name>
</gene>
<proteinExistence type="predicted"/>
<organism evidence="1 2">
    <name type="scientific">Gigaspora margarita</name>
    <dbReference type="NCBI Taxonomy" id="4874"/>
    <lineage>
        <taxon>Eukaryota</taxon>
        <taxon>Fungi</taxon>
        <taxon>Fungi incertae sedis</taxon>
        <taxon>Mucoromycota</taxon>
        <taxon>Glomeromycotina</taxon>
        <taxon>Glomeromycetes</taxon>
        <taxon>Diversisporales</taxon>
        <taxon>Gigasporaceae</taxon>
        <taxon>Gigaspora</taxon>
    </lineage>
</organism>
<evidence type="ECO:0000313" key="2">
    <source>
        <dbReference type="Proteomes" id="UP000789901"/>
    </source>
</evidence>